<gene>
    <name evidence="17" type="ORF">ACFO3Q_06565</name>
</gene>
<dbReference type="InterPro" id="IPR000462">
    <property type="entry name" value="CDP-OH_P_trans"/>
</dbReference>
<dbReference type="PROSITE" id="PS00379">
    <property type="entry name" value="CDP_ALCOHOL_P_TRANSF"/>
    <property type="match status" value="1"/>
</dbReference>
<dbReference type="PANTHER" id="PTHR14269:SF11">
    <property type="entry name" value="CDP-DIACYLGLYCEROL--GLYCEROL-3-PHOSPHATE 3-PHOSPHATIDYLTRANSFERASE"/>
    <property type="match status" value="1"/>
</dbReference>
<feature type="transmembrane region" description="Helical" evidence="16">
    <location>
        <begin position="68"/>
        <end position="88"/>
    </location>
</feature>
<evidence type="ECO:0000256" key="5">
    <source>
        <dbReference type="ARBA" id="ARBA00014944"/>
    </source>
</evidence>
<feature type="transmembrane region" description="Helical" evidence="16">
    <location>
        <begin position="25"/>
        <end position="47"/>
    </location>
</feature>
<evidence type="ECO:0000256" key="3">
    <source>
        <dbReference type="ARBA" id="ARBA00010441"/>
    </source>
</evidence>
<evidence type="ECO:0000256" key="16">
    <source>
        <dbReference type="SAM" id="Phobius"/>
    </source>
</evidence>
<keyword evidence="12" id="KW-0594">Phospholipid biosynthesis</keyword>
<dbReference type="InterPro" id="IPR050324">
    <property type="entry name" value="CDP-alcohol_PTase-I"/>
</dbReference>
<evidence type="ECO:0000256" key="11">
    <source>
        <dbReference type="ARBA" id="ARBA00023136"/>
    </source>
</evidence>
<organism evidence="17 18">
    <name type="scientific">Coralloluteibacterium thermophilum</name>
    <dbReference type="NCBI Taxonomy" id="2707049"/>
    <lineage>
        <taxon>Bacteria</taxon>
        <taxon>Pseudomonadati</taxon>
        <taxon>Pseudomonadota</taxon>
        <taxon>Gammaproteobacteria</taxon>
        <taxon>Lysobacterales</taxon>
        <taxon>Lysobacteraceae</taxon>
        <taxon>Coralloluteibacterium</taxon>
    </lineage>
</organism>
<dbReference type="Proteomes" id="UP001595892">
    <property type="component" value="Unassembled WGS sequence"/>
</dbReference>
<dbReference type="GO" id="GO:0016740">
    <property type="term" value="F:transferase activity"/>
    <property type="evidence" value="ECO:0007669"/>
    <property type="project" value="UniProtKB-KW"/>
</dbReference>
<evidence type="ECO:0000256" key="4">
    <source>
        <dbReference type="ARBA" id="ARBA00013170"/>
    </source>
</evidence>
<evidence type="ECO:0000256" key="15">
    <source>
        <dbReference type="RuleBase" id="RU003750"/>
    </source>
</evidence>
<dbReference type="PANTHER" id="PTHR14269">
    <property type="entry name" value="CDP-DIACYLGLYCEROL--GLYCEROL-3-PHOSPHATE 3-PHOSPHATIDYLTRANSFERASE-RELATED"/>
    <property type="match status" value="1"/>
</dbReference>
<keyword evidence="18" id="KW-1185">Reference proteome</keyword>
<keyword evidence="8 16" id="KW-0812">Transmembrane</keyword>
<protein>
    <recommendedName>
        <fullName evidence="5">CDP-diacylglycerol--glycerol-3-phosphate 3-phosphatidyltransferase</fullName>
        <ecNumber evidence="4">2.7.8.5</ecNumber>
    </recommendedName>
</protein>
<name>A0ABV9NHI1_9GAMM</name>
<dbReference type="PIRSF" id="PIRSF000847">
    <property type="entry name" value="Phos_ph_gly_syn"/>
    <property type="match status" value="1"/>
</dbReference>
<feature type="transmembrane region" description="Helical" evidence="16">
    <location>
        <begin position="154"/>
        <end position="176"/>
    </location>
</feature>
<evidence type="ECO:0000256" key="14">
    <source>
        <dbReference type="ARBA" id="ARBA00048586"/>
    </source>
</evidence>
<comment type="caution">
    <text evidence="17">The sequence shown here is derived from an EMBL/GenBank/DDBJ whole genome shotgun (WGS) entry which is preliminary data.</text>
</comment>
<dbReference type="Pfam" id="PF01066">
    <property type="entry name" value="CDP-OH_P_transf"/>
    <property type="match status" value="1"/>
</dbReference>
<evidence type="ECO:0000256" key="12">
    <source>
        <dbReference type="ARBA" id="ARBA00023209"/>
    </source>
</evidence>
<keyword evidence="11 16" id="KW-0472">Membrane</keyword>
<evidence type="ECO:0000256" key="1">
    <source>
        <dbReference type="ARBA" id="ARBA00004141"/>
    </source>
</evidence>
<comment type="similarity">
    <text evidence="3 15">Belongs to the CDP-alcohol phosphatidyltransferase class-I family.</text>
</comment>
<feature type="transmembrane region" description="Helical" evidence="16">
    <location>
        <begin position="127"/>
        <end position="148"/>
    </location>
</feature>
<keyword evidence="13" id="KW-1208">Phospholipid metabolism</keyword>
<reference evidence="18" key="1">
    <citation type="journal article" date="2019" name="Int. J. Syst. Evol. Microbiol.">
        <title>The Global Catalogue of Microorganisms (GCM) 10K type strain sequencing project: providing services to taxonomists for standard genome sequencing and annotation.</title>
        <authorList>
            <consortium name="The Broad Institute Genomics Platform"/>
            <consortium name="The Broad Institute Genome Sequencing Center for Infectious Disease"/>
            <person name="Wu L."/>
            <person name="Ma J."/>
        </authorList>
    </citation>
    <scope>NUCLEOTIDE SEQUENCE [LARGE SCALE GENOMIC DNA]</scope>
    <source>
        <strain evidence="18">CGMCC 1.13574</strain>
    </source>
</reference>
<dbReference type="InterPro" id="IPR043130">
    <property type="entry name" value="CDP-OH_PTrfase_TM_dom"/>
</dbReference>
<evidence type="ECO:0000256" key="6">
    <source>
        <dbReference type="ARBA" id="ARBA00022516"/>
    </source>
</evidence>
<dbReference type="RefSeq" id="WP_377003844.1">
    <property type="nucleotide sequence ID" value="NZ_JBHSGG010000017.1"/>
</dbReference>
<dbReference type="EMBL" id="JBHSGG010000017">
    <property type="protein sequence ID" value="MFC4727832.1"/>
    <property type="molecule type" value="Genomic_DNA"/>
</dbReference>
<dbReference type="Gene3D" id="1.20.120.1760">
    <property type="match status" value="1"/>
</dbReference>
<comment type="pathway">
    <text evidence="2">Phospholipid metabolism; phosphatidylglycerol biosynthesis; phosphatidylglycerol from CDP-diacylglycerol: step 1/2.</text>
</comment>
<comment type="subcellular location">
    <subcellularLocation>
        <location evidence="1">Membrane</location>
        <topology evidence="1">Multi-pass membrane protein</topology>
    </subcellularLocation>
</comment>
<proteinExistence type="inferred from homology"/>
<keyword evidence="10" id="KW-0443">Lipid metabolism</keyword>
<keyword evidence="7 15" id="KW-0808">Transferase</keyword>
<evidence type="ECO:0000256" key="9">
    <source>
        <dbReference type="ARBA" id="ARBA00022989"/>
    </source>
</evidence>
<evidence type="ECO:0000256" key="2">
    <source>
        <dbReference type="ARBA" id="ARBA00005042"/>
    </source>
</evidence>
<dbReference type="InterPro" id="IPR004570">
    <property type="entry name" value="Phosphatidylglycerol_P_synth"/>
</dbReference>
<evidence type="ECO:0000256" key="13">
    <source>
        <dbReference type="ARBA" id="ARBA00023264"/>
    </source>
</evidence>
<evidence type="ECO:0000256" key="8">
    <source>
        <dbReference type="ARBA" id="ARBA00022692"/>
    </source>
</evidence>
<evidence type="ECO:0000256" key="10">
    <source>
        <dbReference type="ARBA" id="ARBA00023098"/>
    </source>
</evidence>
<comment type="catalytic activity">
    <reaction evidence="14">
        <text>a CDP-1,2-diacyl-sn-glycerol + sn-glycerol 3-phosphate = a 1,2-diacyl-sn-glycero-3-phospho-(1'-sn-glycero-3'-phosphate) + CMP + H(+)</text>
        <dbReference type="Rhea" id="RHEA:12593"/>
        <dbReference type="ChEBI" id="CHEBI:15378"/>
        <dbReference type="ChEBI" id="CHEBI:57597"/>
        <dbReference type="ChEBI" id="CHEBI:58332"/>
        <dbReference type="ChEBI" id="CHEBI:60110"/>
        <dbReference type="ChEBI" id="CHEBI:60377"/>
        <dbReference type="EC" id="2.7.8.5"/>
    </reaction>
</comment>
<keyword evidence="6" id="KW-0444">Lipid biosynthesis</keyword>
<evidence type="ECO:0000256" key="7">
    <source>
        <dbReference type="ARBA" id="ARBA00022679"/>
    </source>
</evidence>
<keyword evidence="9 16" id="KW-1133">Transmembrane helix</keyword>
<evidence type="ECO:0000313" key="17">
    <source>
        <dbReference type="EMBL" id="MFC4727832.1"/>
    </source>
</evidence>
<accession>A0ABV9NHI1</accession>
<evidence type="ECO:0000313" key="18">
    <source>
        <dbReference type="Proteomes" id="UP001595892"/>
    </source>
</evidence>
<sequence length="186" mass="19465">MNTATVPGRWVPNAITLARMAATPAIVWLLATQAHMAALWLTLLAAASDALDGLLARRCGWRTRLGALLDPAADKLLVNALFVGLWLGGVLPGWLAALTFLRDLVLLVGAVAWRLRRGPLEIAPSALGKLATFAQLALVLGALAGLALDVEVAAPVAAGIWVVAALTVAAGLDYVVRWSRRARTGP</sequence>
<dbReference type="InterPro" id="IPR048254">
    <property type="entry name" value="CDP_ALCOHOL_P_TRANSF_CS"/>
</dbReference>
<dbReference type="EC" id="2.7.8.5" evidence="4"/>